<evidence type="ECO:0000256" key="2">
    <source>
        <dbReference type="ARBA" id="ARBA00022692"/>
    </source>
</evidence>
<accession>A0ABP6C5C6</accession>
<keyword evidence="1" id="KW-1003">Cell membrane</keyword>
<name>A0ABP6C5C6_9ACTN</name>
<evidence type="ECO:0000256" key="4">
    <source>
        <dbReference type="ARBA" id="ARBA00023136"/>
    </source>
</evidence>
<keyword evidence="3 5" id="KW-1133">Transmembrane helix</keyword>
<keyword evidence="2 5" id="KW-0812">Transmembrane</keyword>
<evidence type="ECO:0000313" key="8">
    <source>
        <dbReference type="Proteomes" id="UP001501509"/>
    </source>
</evidence>
<keyword evidence="4 5" id="KW-0472">Membrane</keyword>
<gene>
    <name evidence="7" type="ORF">GCM10010411_41530</name>
</gene>
<dbReference type="Pfam" id="PF06305">
    <property type="entry name" value="LapA_dom"/>
    <property type="match status" value="1"/>
</dbReference>
<dbReference type="EMBL" id="BAAATD010000005">
    <property type="protein sequence ID" value="GAA2603187.1"/>
    <property type="molecule type" value="Genomic_DNA"/>
</dbReference>
<evidence type="ECO:0000313" key="7">
    <source>
        <dbReference type="EMBL" id="GAA2603187.1"/>
    </source>
</evidence>
<protein>
    <recommendedName>
        <fullName evidence="6">Lipopolysaccharide assembly protein A domain-containing protein</fullName>
    </recommendedName>
</protein>
<evidence type="ECO:0000259" key="6">
    <source>
        <dbReference type="Pfam" id="PF06305"/>
    </source>
</evidence>
<comment type="caution">
    <text evidence="7">The sequence shown here is derived from an EMBL/GenBank/DDBJ whole genome shotgun (WGS) entry which is preliminary data.</text>
</comment>
<organism evidence="7 8">
    <name type="scientific">Actinomadura fulvescens</name>
    <dbReference type="NCBI Taxonomy" id="46160"/>
    <lineage>
        <taxon>Bacteria</taxon>
        <taxon>Bacillati</taxon>
        <taxon>Actinomycetota</taxon>
        <taxon>Actinomycetes</taxon>
        <taxon>Streptosporangiales</taxon>
        <taxon>Thermomonosporaceae</taxon>
        <taxon>Actinomadura</taxon>
    </lineage>
</organism>
<dbReference type="Proteomes" id="UP001501509">
    <property type="component" value="Unassembled WGS sequence"/>
</dbReference>
<keyword evidence="8" id="KW-1185">Reference proteome</keyword>
<evidence type="ECO:0000256" key="5">
    <source>
        <dbReference type="SAM" id="Phobius"/>
    </source>
</evidence>
<dbReference type="InterPro" id="IPR010445">
    <property type="entry name" value="LapA_dom"/>
</dbReference>
<evidence type="ECO:0000256" key="1">
    <source>
        <dbReference type="ARBA" id="ARBA00022475"/>
    </source>
</evidence>
<sequence length="85" mass="8921">MALLAAAFVLLLLMIFVLQNGDDVQVSFLGSNADLPLGIALLLAAIAGVLIVAIPGTGRILQLRHLARQRAARQARPRPPGSVQS</sequence>
<reference evidence="8" key="1">
    <citation type="journal article" date="2019" name="Int. J. Syst. Evol. Microbiol.">
        <title>The Global Catalogue of Microorganisms (GCM) 10K type strain sequencing project: providing services to taxonomists for standard genome sequencing and annotation.</title>
        <authorList>
            <consortium name="The Broad Institute Genomics Platform"/>
            <consortium name="The Broad Institute Genome Sequencing Center for Infectious Disease"/>
            <person name="Wu L."/>
            <person name="Ma J."/>
        </authorList>
    </citation>
    <scope>NUCLEOTIDE SEQUENCE [LARGE SCALE GENOMIC DNA]</scope>
    <source>
        <strain evidence="8">JCM 6833</strain>
    </source>
</reference>
<evidence type="ECO:0000256" key="3">
    <source>
        <dbReference type="ARBA" id="ARBA00022989"/>
    </source>
</evidence>
<feature type="transmembrane region" description="Helical" evidence="5">
    <location>
        <begin position="37"/>
        <end position="61"/>
    </location>
</feature>
<proteinExistence type="predicted"/>
<feature type="domain" description="Lipopolysaccharide assembly protein A" evidence="6">
    <location>
        <begin position="19"/>
        <end position="70"/>
    </location>
</feature>